<dbReference type="Ensembl" id="ENSNFUT00015036744.1">
    <property type="protein sequence ID" value="ENSNFUP00015035181.1"/>
    <property type="gene ID" value="ENSNFUG00015017105.1"/>
</dbReference>
<evidence type="ECO:0000313" key="2">
    <source>
        <dbReference type="Proteomes" id="UP000694548"/>
    </source>
</evidence>
<reference evidence="1" key="2">
    <citation type="submission" date="2025-09" db="UniProtKB">
        <authorList>
            <consortium name="Ensembl"/>
        </authorList>
    </citation>
    <scope>IDENTIFICATION</scope>
</reference>
<protein>
    <submittedName>
        <fullName evidence="1">Uncharacterized protein</fullName>
    </submittedName>
</protein>
<evidence type="ECO:0000313" key="1">
    <source>
        <dbReference type="Ensembl" id="ENSNFUP00015035181.1"/>
    </source>
</evidence>
<dbReference type="GeneTree" id="ENSGT00940000176048"/>
<dbReference type="Proteomes" id="UP000694548">
    <property type="component" value="Unassembled WGS sequence"/>
</dbReference>
<organism evidence="1 2">
    <name type="scientific">Nothobranchius furzeri</name>
    <name type="common">Turquoise killifish</name>
    <dbReference type="NCBI Taxonomy" id="105023"/>
    <lineage>
        <taxon>Eukaryota</taxon>
        <taxon>Metazoa</taxon>
        <taxon>Chordata</taxon>
        <taxon>Craniata</taxon>
        <taxon>Vertebrata</taxon>
        <taxon>Euteleostomi</taxon>
        <taxon>Actinopterygii</taxon>
        <taxon>Neopterygii</taxon>
        <taxon>Teleostei</taxon>
        <taxon>Neoteleostei</taxon>
        <taxon>Acanthomorphata</taxon>
        <taxon>Ovalentaria</taxon>
        <taxon>Atherinomorphae</taxon>
        <taxon>Cyprinodontiformes</taxon>
        <taxon>Nothobranchiidae</taxon>
        <taxon>Nothobranchius</taxon>
    </lineage>
</organism>
<dbReference type="AlphaFoldDB" id="A0A8C6MJD2"/>
<sequence length="133" mass="14288">MHQVLKCYHRIKAAHSVHLHQLLLHAVSDQVWSQSSGSAGQIIGGDGVRNLCSIQHPLQPHLHLQQSLRVGLQLLDVPLQLRPPVVDLLEPLSQKTGPQALGLHSGIMCVAVQGSGLSLDALGFVVIRTGLSD</sequence>
<proteinExistence type="predicted"/>
<name>A0A8C6MJD2_NOTFU</name>
<reference evidence="1" key="1">
    <citation type="submission" date="2025-08" db="UniProtKB">
        <authorList>
            <consortium name="Ensembl"/>
        </authorList>
    </citation>
    <scope>IDENTIFICATION</scope>
</reference>
<accession>A0A8C6MJD2</accession>
<keyword evidence="2" id="KW-1185">Reference proteome</keyword>